<sequence length="336" mass="38954">MASITAFPDSDGYTKSFSIEEIADLSDFFEKYGFVVVRNVIDSEAQIDDTIDEIWSLLRVLNPKIDKNDSSTWDNKYWPISMGLKDGGFISHMADVATKMCWENRQNPNVVKLFQTLRKQNDLWVKFDRYGMMRPTKGITFKNNNDDGSLVIEDRPDWRSKPNWLHWDQNPWKYPEFMGVQGLLALSDTNPNTGGFHCVPGFTHHFKQWSIDNEKEHRSRGGLINVPEDDPLRNEVKQIHVRKGSFVVWDSRLPHGNFPNQNDQFRIVQYIAFEPAKEDDKNEVTNRIDVVDMRRSSPKADEQLAGFPEPELTELGEKIIGIRSWKTNKKVDNISE</sequence>
<proteinExistence type="predicted"/>
<dbReference type="InterPro" id="IPR008775">
    <property type="entry name" value="Phytyl_CoA_dOase-like"/>
</dbReference>
<dbReference type="SUPFAM" id="SSF51197">
    <property type="entry name" value="Clavaminate synthase-like"/>
    <property type="match status" value="1"/>
</dbReference>
<dbReference type="Gene3D" id="2.60.120.620">
    <property type="entry name" value="q2cbj1_9rhob like domain"/>
    <property type="match status" value="1"/>
</dbReference>
<comment type="caution">
    <text evidence="1">The sequence shown here is derived from an EMBL/GenBank/DDBJ whole genome shotgun (WGS) entry which is preliminary data.</text>
</comment>
<evidence type="ECO:0000313" key="1">
    <source>
        <dbReference type="EMBL" id="CAF0742852.1"/>
    </source>
</evidence>
<dbReference type="OrthoDB" id="445007at2759"/>
<evidence type="ECO:0000313" key="2">
    <source>
        <dbReference type="Proteomes" id="UP000663891"/>
    </source>
</evidence>
<reference evidence="1" key="1">
    <citation type="submission" date="2021-02" db="EMBL/GenBank/DDBJ databases">
        <authorList>
            <person name="Nowell W R."/>
        </authorList>
    </citation>
    <scope>NUCLEOTIDE SEQUENCE</scope>
</reference>
<dbReference type="EMBL" id="CAJNON010000004">
    <property type="protein sequence ID" value="CAF0742852.1"/>
    <property type="molecule type" value="Genomic_DNA"/>
</dbReference>
<dbReference type="AlphaFoldDB" id="A0A813NTD9"/>
<name>A0A813NTD9_9BILA</name>
<evidence type="ECO:0008006" key="3">
    <source>
        <dbReference type="Google" id="ProtNLM"/>
    </source>
</evidence>
<dbReference type="PANTHER" id="PTHR31630">
    <property type="entry name" value="PHYTANOYL-COA DIOXYGENASE-RELATED-RELATED"/>
    <property type="match status" value="1"/>
</dbReference>
<gene>
    <name evidence="1" type="ORF">VCS650_LOCUS760</name>
</gene>
<protein>
    <recommendedName>
        <fullName evidence="3">Phytanoyl-CoA dioxygenase</fullName>
    </recommendedName>
</protein>
<accession>A0A813NTD9</accession>
<organism evidence="1 2">
    <name type="scientific">Adineta steineri</name>
    <dbReference type="NCBI Taxonomy" id="433720"/>
    <lineage>
        <taxon>Eukaryota</taxon>
        <taxon>Metazoa</taxon>
        <taxon>Spiralia</taxon>
        <taxon>Gnathifera</taxon>
        <taxon>Rotifera</taxon>
        <taxon>Eurotatoria</taxon>
        <taxon>Bdelloidea</taxon>
        <taxon>Adinetida</taxon>
        <taxon>Adinetidae</taxon>
        <taxon>Adineta</taxon>
    </lineage>
</organism>
<dbReference type="PANTHER" id="PTHR31630:SF6">
    <property type="entry name" value="PHYTANOYL-COA DIOXYGENASE-RELATED"/>
    <property type="match status" value="1"/>
</dbReference>
<dbReference type="Proteomes" id="UP000663891">
    <property type="component" value="Unassembled WGS sequence"/>
</dbReference>
<dbReference type="Pfam" id="PF05721">
    <property type="entry name" value="PhyH"/>
    <property type="match status" value="1"/>
</dbReference>